<name>A0A644ZUA3_9ZZZZ</name>
<organism evidence="1">
    <name type="scientific">bioreactor metagenome</name>
    <dbReference type="NCBI Taxonomy" id="1076179"/>
    <lineage>
        <taxon>unclassified sequences</taxon>
        <taxon>metagenomes</taxon>
        <taxon>ecological metagenomes</taxon>
    </lineage>
</organism>
<protein>
    <submittedName>
        <fullName evidence="1">Uncharacterized protein</fullName>
    </submittedName>
</protein>
<dbReference type="EMBL" id="VSSQ01010424">
    <property type="protein sequence ID" value="MPM44306.1"/>
    <property type="molecule type" value="Genomic_DNA"/>
</dbReference>
<evidence type="ECO:0000313" key="1">
    <source>
        <dbReference type="EMBL" id="MPM44306.1"/>
    </source>
</evidence>
<comment type="caution">
    <text evidence="1">The sequence shown here is derived from an EMBL/GenBank/DDBJ whole genome shotgun (WGS) entry which is preliminary data.</text>
</comment>
<accession>A0A644ZUA3</accession>
<proteinExistence type="predicted"/>
<dbReference type="AlphaFoldDB" id="A0A644ZUA3"/>
<gene>
    <name evidence="1" type="ORF">SDC9_90984</name>
</gene>
<sequence>MVIRSGQCHQVLTNVRLAITQCRTILHILARVVSTEVKVNISQRSIGTQVKNITTHVSLWYNIFVAHVSISKSHTCIAIGCTDNSGVTCGKSCTEELRGIIGYDKIRTFNSIKILQHVASVGLRAPALISVRHRINAISTVTTHTINILYVVPLGQLCVKSQRTVILYSQFLFAIGFLGGNQDNTVTGTATVKSSCCRSFKNRHILNVIGVNARNAIT</sequence>
<reference evidence="1" key="1">
    <citation type="submission" date="2019-08" db="EMBL/GenBank/DDBJ databases">
        <authorList>
            <person name="Kucharzyk K."/>
            <person name="Murdoch R.W."/>
            <person name="Higgins S."/>
            <person name="Loffler F."/>
        </authorList>
    </citation>
    <scope>NUCLEOTIDE SEQUENCE</scope>
</reference>